<dbReference type="Proteomes" id="UP000236333">
    <property type="component" value="Unassembled WGS sequence"/>
</dbReference>
<protein>
    <submittedName>
        <fullName evidence="2">Uncharacterized protein</fullName>
    </submittedName>
</protein>
<keyword evidence="1" id="KW-1133">Transmembrane helix</keyword>
<name>A0A2J7ZP27_9CHLO</name>
<proteinExistence type="predicted"/>
<accession>A0A2J7ZP27</accession>
<evidence type="ECO:0000256" key="1">
    <source>
        <dbReference type="SAM" id="Phobius"/>
    </source>
</evidence>
<keyword evidence="3" id="KW-1185">Reference proteome</keyword>
<feature type="transmembrane region" description="Helical" evidence="1">
    <location>
        <begin position="151"/>
        <end position="170"/>
    </location>
</feature>
<organism evidence="2 3">
    <name type="scientific">Tetrabaena socialis</name>
    <dbReference type="NCBI Taxonomy" id="47790"/>
    <lineage>
        <taxon>Eukaryota</taxon>
        <taxon>Viridiplantae</taxon>
        <taxon>Chlorophyta</taxon>
        <taxon>core chlorophytes</taxon>
        <taxon>Chlorophyceae</taxon>
        <taxon>CS clade</taxon>
        <taxon>Chlamydomonadales</taxon>
        <taxon>Tetrabaenaceae</taxon>
        <taxon>Tetrabaena</taxon>
    </lineage>
</organism>
<feature type="transmembrane region" description="Helical" evidence="1">
    <location>
        <begin position="44"/>
        <end position="62"/>
    </location>
</feature>
<comment type="caution">
    <text evidence="2">The sequence shown here is derived from an EMBL/GenBank/DDBJ whole genome shotgun (WGS) entry which is preliminary data.</text>
</comment>
<sequence>MRLIPRMPSVAPLCFFLISVSYKLAWTAISSLLSQYSEAYGPGILLQLNVAYFLPSIPVLMLQTAFNDRREDAATASGLPLLRALGRVQGGILNFELLTPGGSIFSYKTFEREAAAAGFHVRREGGYLNTCSYLVAPSLVPPGQKARASGLMTVAFQSACFGALLLAAAVQHWRLGPGMGHEAAAAAAAAVTH</sequence>
<keyword evidence="1" id="KW-0472">Membrane</keyword>
<keyword evidence="1" id="KW-0812">Transmembrane</keyword>
<gene>
    <name evidence="2" type="ORF">TSOC_012042</name>
</gene>
<evidence type="ECO:0000313" key="3">
    <source>
        <dbReference type="Proteomes" id="UP000236333"/>
    </source>
</evidence>
<dbReference type="OrthoDB" id="46396at2759"/>
<evidence type="ECO:0000313" key="2">
    <source>
        <dbReference type="EMBL" id="PNH02012.1"/>
    </source>
</evidence>
<reference evidence="2 3" key="1">
    <citation type="journal article" date="2017" name="Mol. Biol. Evol.">
        <title>The 4-celled Tetrabaena socialis nuclear genome reveals the essential components for genetic control of cell number at the origin of multicellularity in the volvocine lineage.</title>
        <authorList>
            <person name="Featherston J."/>
            <person name="Arakaki Y."/>
            <person name="Hanschen E.R."/>
            <person name="Ferris P.J."/>
            <person name="Michod R.E."/>
            <person name="Olson B.J.S.C."/>
            <person name="Nozaki H."/>
            <person name="Durand P.M."/>
        </authorList>
    </citation>
    <scope>NUCLEOTIDE SEQUENCE [LARGE SCALE GENOMIC DNA]</scope>
    <source>
        <strain evidence="2 3">NIES-571</strain>
    </source>
</reference>
<dbReference type="AlphaFoldDB" id="A0A2J7ZP27"/>
<dbReference type="EMBL" id="PGGS01000740">
    <property type="protein sequence ID" value="PNH02012.1"/>
    <property type="molecule type" value="Genomic_DNA"/>
</dbReference>